<evidence type="ECO:0000259" key="20">
    <source>
        <dbReference type="Pfam" id="PF07992"/>
    </source>
</evidence>
<dbReference type="FunFam" id="3.30.390.30:FF:000003">
    <property type="entry name" value="Glutathione reductase"/>
    <property type="match status" value="1"/>
</dbReference>
<keyword evidence="9" id="KW-0521">NADP</keyword>
<dbReference type="NCBIfam" id="TIGR01421">
    <property type="entry name" value="gluta_reduc_1"/>
    <property type="match status" value="1"/>
</dbReference>
<dbReference type="EC" id="1.8.1.7" evidence="4"/>
<feature type="active site" description="Proton acceptor" evidence="15">
    <location>
        <position position="438"/>
    </location>
</feature>
<dbReference type="PIRSF" id="PIRSF000350">
    <property type="entry name" value="Mercury_reductase_MerA"/>
    <property type="match status" value="1"/>
</dbReference>
<feature type="binding site" evidence="16">
    <location>
        <position position="302"/>
    </location>
    <ligand>
        <name>FAD</name>
        <dbReference type="ChEBI" id="CHEBI:57692"/>
    </ligand>
</feature>
<evidence type="ECO:0000256" key="9">
    <source>
        <dbReference type="ARBA" id="ARBA00022857"/>
    </source>
</evidence>
<evidence type="ECO:0000256" key="17">
    <source>
        <dbReference type="PIRSR" id="PIRSR000350-4"/>
    </source>
</evidence>
<evidence type="ECO:0000256" key="6">
    <source>
        <dbReference type="ARBA" id="ARBA00022490"/>
    </source>
</evidence>
<evidence type="ECO:0000313" key="22">
    <source>
        <dbReference type="Proteomes" id="UP000307999"/>
    </source>
</evidence>
<keyword evidence="16" id="KW-0547">Nucleotide-binding</keyword>
<evidence type="ECO:0000256" key="4">
    <source>
        <dbReference type="ARBA" id="ARBA00012607"/>
    </source>
</evidence>
<feature type="binding site" evidence="16">
    <location>
        <position position="51"/>
    </location>
    <ligand>
        <name>FAD</name>
        <dbReference type="ChEBI" id="CHEBI:57692"/>
    </ligand>
</feature>
<dbReference type="Pfam" id="PF02852">
    <property type="entry name" value="Pyr_redox_dim"/>
    <property type="match status" value="1"/>
</dbReference>
<dbReference type="NCBIfam" id="NF004776">
    <property type="entry name" value="PRK06116.1"/>
    <property type="match status" value="1"/>
</dbReference>
<dbReference type="InterPro" id="IPR046952">
    <property type="entry name" value="GSHR/TRXR-like"/>
</dbReference>
<dbReference type="PRINTS" id="PR00411">
    <property type="entry name" value="PNDRDTASEI"/>
</dbReference>
<evidence type="ECO:0000259" key="19">
    <source>
        <dbReference type="Pfam" id="PF02852"/>
    </source>
</evidence>
<dbReference type="GO" id="GO:0034599">
    <property type="term" value="P:cellular response to oxidative stress"/>
    <property type="evidence" value="ECO:0007669"/>
    <property type="project" value="TreeGrafter"/>
</dbReference>
<name>A0A4U1B949_9GAMM</name>
<dbReference type="PANTHER" id="PTHR42737:SF2">
    <property type="entry name" value="GLUTATHIONE REDUCTASE"/>
    <property type="match status" value="1"/>
</dbReference>
<dbReference type="InterPro" id="IPR036188">
    <property type="entry name" value="FAD/NAD-bd_sf"/>
</dbReference>
<gene>
    <name evidence="21" type="primary">gorA</name>
    <name evidence="21" type="ORF">E8M12_03225</name>
</gene>
<dbReference type="RefSeq" id="WP_136734648.1">
    <property type="nucleotide sequence ID" value="NZ_SWDB01000007.1"/>
</dbReference>
<keyword evidence="16" id="KW-0520">NAD</keyword>
<evidence type="ECO:0000256" key="2">
    <source>
        <dbReference type="ARBA" id="ARBA00007532"/>
    </source>
</evidence>
<dbReference type="Pfam" id="PF07992">
    <property type="entry name" value="Pyr_redox_2"/>
    <property type="match status" value="1"/>
</dbReference>
<feature type="domain" description="FAD/NAD(P)-binding" evidence="20">
    <location>
        <begin position="6"/>
        <end position="317"/>
    </location>
</feature>
<keyword evidence="8 16" id="KW-0274">FAD</keyword>
<comment type="subcellular location">
    <subcellularLocation>
        <location evidence="1">Cytoplasm</location>
    </subcellularLocation>
</comment>
<dbReference type="SUPFAM" id="SSF55424">
    <property type="entry name" value="FAD/NAD-linked reductases, dimerisation (C-terminal) domain"/>
    <property type="match status" value="1"/>
</dbReference>
<feature type="binding site" evidence="16">
    <location>
        <position position="261"/>
    </location>
    <ligand>
        <name>NAD(+)</name>
        <dbReference type="ChEBI" id="CHEBI:57540"/>
    </ligand>
</feature>
<organism evidence="21 22">
    <name type="scientific">Thalassotalea mangrovi</name>
    <dbReference type="NCBI Taxonomy" id="2572245"/>
    <lineage>
        <taxon>Bacteria</taxon>
        <taxon>Pseudomonadati</taxon>
        <taxon>Pseudomonadota</taxon>
        <taxon>Gammaproteobacteria</taxon>
        <taxon>Alteromonadales</taxon>
        <taxon>Colwelliaceae</taxon>
        <taxon>Thalassotalea</taxon>
    </lineage>
</organism>
<sequence length="449" mass="48832">MTKHFDYIAIGAGSGGIASINRAAMYGKKCALIEAKALGGTCVNVGCVPKKVMWYAGQIADAVHLSEDYGFDLQSGPLDWGKLVESREAYISRIHHSYDTVLGRNKVEVIEGFGRLINKNTVEVNGEHYTADHILIATGGRPSIPDIPGAEYGITSDGFFALSEQPGRVAVVGAGYIAVEIAGVLNALGSDTHLFVRKHKPLRDFDDLLSDTLVEIMEQQGPRLETNAVPKAVIKNDDNSLTLQLENGKEFTVDTVIWAIGREPATDEIGLENAGIAVDAQGFIPTDKYQNTEVHNIYAVGDNTGRAQLTPVAVAAGRRLSERLFNHKPDEHLDYNLIPTVVFSHPTIGTIGVTEQQAIKQFGKDDIKIYTSQFTSMYTAVTRHRQPCRMKLVCQGDNEKIIGMHCIGLGSDEMLQGFAVAVKMGATKADFDNTVAIHPTAAEEFVTMR</sequence>
<keyword evidence="11" id="KW-1015">Disulfide bond</keyword>
<evidence type="ECO:0000256" key="7">
    <source>
        <dbReference type="ARBA" id="ARBA00022630"/>
    </source>
</evidence>
<comment type="similarity">
    <text evidence="2 18">Belongs to the class-I pyridine nucleotide-disulfide oxidoreductase family.</text>
</comment>
<protein>
    <recommendedName>
        <fullName evidence="5">Glutathione reductase</fullName>
        <ecNumber evidence="4">1.8.1.7</ecNumber>
    </recommendedName>
</protein>
<evidence type="ECO:0000256" key="5">
    <source>
        <dbReference type="ARBA" id="ARBA00017111"/>
    </source>
</evidence>
<dbReference type="GO" id="GO:0004362">
    <property type="term" value="F:glutathione-disulfide reductase (NADPH) activity"/>
    <property type="evidence" value="ECO:0007669"/>
    <property type="project" value="UniProtKB-EC"/>
</dbReference>
<dbReference type="PANTHER" id="PTHR42737">
    <property type="entry name" value="GLUTATHIONE REDUCTASE"/>
    <property type="match status" value="1"/>
</dbReference>
<evidence type="ECO:0000256" key="18">
    <source>
        <dbReference type="RuleBase" id="RU003691"/>
    </source>
</evidence>
<dbReference type="InterPro" id="IPR023753">
    <property type="entry name" value="FAD/NAD-binding_dom"/>
</dbReference>
<keyword evidence="6" id="KW-0963">Cytoplasm</keyword>
<evidence type="ECO:0000256" key="8">
    <source>
        <dbReference type="ARBA" id="ARBA00022827"/>
    </source>
</evidence>
<comment type="function">
    <text evidence="14">Catalyzes the reduction of glutathione disulfide (GSSG) to reduced glutathione (GSH). Constitutes the major mechanism to maintain a high GSH:GSSG ratio in the cytosol.</text>
</comment>
<dbReference type="OrthoDB" id="9800167at2"/>
<dbReference type="Gene3D" id="3.50.50.60">
    <property type="entry name" value="FAD/NAD(P)-binding domain"/>
    <property type="match status" value="2"/>
</dbReference>
<dbReference type="InterPro" id="IPR012999">
    <property type="entry name" value="Pyr_OxRdtase_I_AS"/>
</dbReference>
<comment type="cofactor">
    <cofactor evidence="16">
        <name>FAD</name>
        <dbReference type="ChEBI" id="CHEBI:57692"/>
    </cofactor>
    <text evidence="16">Binds 1 FAD per subunit.</text>
</comment>
<dbReference type="SUPFAM" id="SSF51905">
    <property type="entry name" value="FAD/NAD(P)-binding domain"/>
    <property type="match status" value="1"/>
</dbReference>
<dbReference type="AlphaFoldDB" id="A0A4U1B949"/>
<keyword evidence="12 18" id="KW-0676">Redox-active center</keyword>
<dbReference type="GO" id="GO:0050661">
    <property type="term" value="F:NADP binding"/>
    <property type="evidence" value="ECO:0007669"/>
    <property type="project" value="InterPro"/>
</dbReference>
<keyword evidence="10 18" id="KW-0560">Oxidoreductase</keyword>
<evidence type="ECO:0000256" key="10">
    <source>
        <dbReference type="ARBA" id="ARBA00023002"/>
    </source>
</evidence>
<dbReference type="PROSITE" id="PS00076">
    <property type="entry name" value="PYRIDINE_REDOX_1"/>
    <property type="match status" value="1"/>
</dbReference>
<dbReference type="GO" id="GO:0005829">
    <property type="term" value="C:cytosol"/>
    <property type="evidence" value="ECO:0007669"/>
    <property type="project" value="TreeGrafter"/>
</dbReference>
<evidence type="ECO:0000256" key="3">
    <source>
        <dbReference type="ARBA" id="ARBA00011738"/>
    </source>
</evidence>
<evidence type="ECO:0000256" key="15">
    <source>
        <dbReference type="PIRSR" id="PIRSR000350-2"/>
    </source>
</evidence>
<comment type="subunit">
    <text evidence="3">Homodimer.</text>
</comment>
<accession>A0A4U1B949</accession>
<evidence type="ECO:0000256" key="13">
    <source>
        <dbReference type="ARBA" id="ARBA00049142"/>
    </source>
</evidence>
<dbReference type="GO" id="GO:0050660">
    <property type="term" value="F:flavin adenine dinucleotide binding"/>
    <property type="evidence" value="ECO:0007669"/>
    <property type="project" value="InterPro"/>
</dbReference>
<evidence type="ECO:0000313" key="21">
    <source>
        <dbReference type="EMBL" id="TKB46581.1"/>
    </source>
</evidence>
<dbReference type="PRINTS" id="PR00368">
    <property type="entry name" value="FADPNR"/>
</dbReference>
<evidence type="ECO:0000256" key="12">
    <source>
        <dbReference type="ARBA" id="ARBA00023284"/>
    </source>
</evidence>
<comment type="catalytic activity">
    <reaction evidence="13">
        <text>2 glutathione + NADP(+) = glutathione disulfide + NADPH + H(+)</text>
        <dbReference type="Rhea" id="RHEA:11740"/>
        <dbReference type="ChEBI" id="CHEBI:15378"/>
        <dbReference type="ChEBI" id="CHEBI:57783"/>
        <dbReference type="ChEBI" id="CHEBI:57925"/>
        <dbReference type="ChEBI" id="CHEBI:58297"/>
        <dbReference type="ChEBI" id="CHEBI:58349"/>
        <dbReference type="EC" id="1.8.1.7"/>
    </reaction>
</comment>
<evidence type="ECO:0000256" key="11">
    <source>
        <dbReference type="ARBA" id="ARBA00023157"/>
    </source>
</evidence>
<feature type="domain" description="Pyridine nucleotide-disulphide oxidoreductase dimerisation" evidence="19">
    <location>
        <begin position="338"/>
        <end position="448"/>
    </location>
</feature>
<proteinExistence type="inferred from homology"/>
<keyword evidence="22" id="KW-1185">Reference proteome</keyword>
<dbReference type="InterPro" id="IPR001100">
    <property type="entry name" value="Pyr_nuc-diS_OxRdtase"/>
</dbReference>
<dbReference type="InterPro" id="IPR004099">
    <property type="entry name" value="Pyr_nucl-diS_OxRdtase_dimer"/>
</dbReference>
<dbReference type="Gene3D" id="3.30.390.30">
    <property type="match status" value="1"/>
</dbReference>
<reference evidence="21 22" key="1">
    <citation type="submission" date="2019-04" db="EMBL/GenBank/DDBJ databases">
        <title>Thalassotalea guangxiensis sp. nov., isolated from sediment of the coastal wetland.</title>
        <authorList>
            <person name="Zheng S."/>
            <person name="Zhang D."/>
        </authorList>
    </citation>
    <scope>NUCLEOTIDE SEQUENCE [LARGE SCALE GENOMIC DNA]</scope>
    <source>
        <strain evidence="21 22">ZS-4</strain>
    </source>
</reference>
<feature type="disulfide bond" description="Redox-active" evidence="17">
    <location>
        <begin position="42"/>
        <end position="47"/>
    </location>
</feature>
<dbReference type="InterPro" id="IPR006322">
    <property type="entry name" value="Glutathione_Rdtase_euk/bac"/>
</dbReference>
<evidence type="ECO:0000256" key="16">
    <source>
        <dbReference type="PIRSR" id="PIRSR000350-3"/>
    </source>
</evidence>
<comment type="caution">
    <text evidence="21">The sequence shown here is derived from an EMBL/GenBank/DDBJ whole genome shotgun (WGS) entry which is preliminary data.</text>
</comment>
<feature type="binding site" evidence="16">
    <location>
        <begin position="173"/>
        <end position="180"/>
    </location>
    <ligand>
        <name>NAD(+)</name>
        <dbReference type="ChEBI" id="CHEBI:57540"/>
    </ligand>
</feature>
<keyword evidence="7 18" id="KW-0285">Flavoprotein</keyword>
<dbReference type="GO" id="GO:0006749">
    <property type="term" value="P:glutathione metabolic process"/>
    <property type="evidence" value="ECO:0007669"/>
    <property type="project" value="InterPro"/>
</dbReference>
<evidence type="ECO:0000256" key="14">
    <source>
        <dbReference type="ARBA" id="ARBA00056905"/>
    </source>
</evidence>
<dbReference type="FunFam" id="3.50.50.60:FF:000030">
    <property type="entry name" value="Glutathione reductase"/>
    <property type="match status" value="1"/>
</dbReference>
<evidence type="ECO:0000256" key="1">
    <source>
        <dbReference type="ARBA" id="ARBA00004496"/>
    </source>
</evidence>
<dbReference type="Proteomes" id="UP000307999">
    <property type="component" value="Unassembled WGS sequence"/>
</dbReference>
<dbReference type="GO" id="GO:0045454">
    <property type="term" value="P:cell redox homeostasis"/>
    <property type="evidence" value="ECO:0007669"/>
    <property type="project" value="InterPro"/>
</dbReference>
<dbReference type="EMBL" id="SWDB01000007">
    <property type="protein sequence ID" value="TKB46581.1"/>
    <property type="molecule type" value="Genomic_DNA"/>
</dbReference>
<feature type="binding site" evidence="16">
    <location>
        <position position="114"/>
    </location>
    <ligand>
        <name>FAD</name>
        <dbReference type="ChEBI" id="CHEBI:57692"/>
    </ligand>
</feature>
<dbReference type="InterPro" id="IPR016156">
    <property type="entry name" value="FAD/NAD-linked_Rdtase_dimer_sf"/>
</dbReference>